<evidence type="ECO:0000313" key="3">
    <source>
        <dbReference type="Proteomes" id="UP000752013"/>
    </source>
</evidence>
<organism evidence="2 3">
    <name type="scientific">Entomospira nematocerorum</name>
    <dbReference type="NCBI Taxonomy" id="2719987"/>
    <lineage>
        <taxon>Bacteria</taxon>
        <taxon>Pseudomonadati</taxon>
        <taxon>Spirochaetota</taxon>
        <taxon>Spirochaetia</taxon>
        <taxon>Spirochaetales</taxon>
        <taxon>Spirochaetaceae</taxon>
        <taxon>Entomospira</taxon>
    </lineage>
</organism>
<dbReference type="EMBL" id="JAATLK010000001">
    <property type="protein sequence ID" value="NIZ47127.1"/>
    <property type="molecule type" value="Genomic_DNA"/>
</dbReference>
<evidence type="ECO:0000313" key="2">
    <source>
        <dbReference type="EMBL" id="NIZ47127.1"/>
    </source>
</evidence>
<keyword evidence="3" id="KW-1185">Reference proteome</keyword>
<dbReference type="AlphaFoldDB" id="A0A968GDL5"/>
<feature type="domain" description="6-hydroxymethylpterin diphosphokinase MptE-like" evidence="1">
    <location>
        <begin position="193"/>
        <end position="355"/>
    </location>
</feature>
<dbReference type="PANTHER" id="PTHR41786">
    <property type="entry name" value="MOTILITY ACCESSORY FACTOR MAF"/>
    <property type="match status" value="1"/>
</dbReference>
<dbReference type="Proteomes" id="UP000752013">
    <property type="component" value="Unassembled WGS sequence"/>
</dbReference>
<dbReference type="Pfam" id="PF01973">
    <property type="entry name" value="MptE-like"/>
    <property type="match status" value="1"/>
</dbReference>
<protein>
    <submittedName>
        <fullName evidence="2">DUF115 domain-containing protein</fullName>
    </submittedName>
</protein>
<dbReference type="PANTHER" id="PTHR41786:SF1">
    <property type="entry name" value="6-HYDROXYMETHYLPTERIN DIPHOSPHOKINASE MPTE-LIKE DOMAIN-CONTAINING PROTEIN"/>
    <property type="match status" value="1"/>
</dbReference>
<sequence>MHCWQDNLFIIEHRWPVLAKTLINTRSLPLEILPSKTGHPIPHLDHRSMHSMYDPIREAQKYLLAGKESCIIMGIGGGYLLAEALQKQLSFICVIEPSLSFLRAILEYFPLKHLLKDPRTHLIVPKTIEDVFHHLQHFYQPIIHGDLALIAPRIMIDSYPIFYQSFKDHWLRWSQDLAQELSTIRFFGQRWIKNIIANIASITPSYTQRPLSPKREIWVTGAGPSLESIQKAYDEHKDKEITIIASDASLLPLYSYGLSPDIVISIDAQIFVATHFLDIPEKDLPPIIADLSIHPSVTRNRETLFFAGSHPLSQLTPLQHLPTSSGNVGTIAYLLALHLQATTIRNFGLDFAYVNAKPYASPSYLYQTFTATSHRLHTLSQQIADLTFRSTSLTYDAKTHTYQSSLLAFYQEQFNHIVNQKYPAYRWEKVSFNGIQFLQQYKQDISNLPLVEPYQWSSLSQREQQLYFSLIPSLLQSQYSHATFKEDLEKNTLFVLNILDQYLN</sequence>
<evidence type="ECO:0000259" key="1">
    <source>
        <dbReference type="Pfam" id="PF01973"/>
    </source>
</evidence>
<reference evidence="2" key="1">
    <citation type="submission" date="2020-03" db="EMBL/GenBank/DDBJ databases">
        <title>Spirochaetal bacteria isolated from arthropods constitute a novel genus Entomospira genus novum within the order Spirochaetales.</title>
        <authorList>
            <person name="Grana-Miraglia L."/>
            <person name="Sikutova S."/>
            <person name="Fingerle V."/>
            <person name="Sing A."/>
            <person name="Castillo-Ramirez S."/>
            <person name="Margos G."/>
            <person name="Rudolf I."/>
        </authorList>
    </citation>
    <scope>NUCLEOTIDE SEQUENCE</scope>
    <source>
        <strain evidence="2">BR208</strain>
    </source>
</reference>
<comment type="caution">
    <text evidence="2">The sequence shown here is derived from an EMBL/GenBank/DDBJ whole genome shotgun (WGS) entry which is preliminary data.</text>
</comment>
<dbReference type="RefSeq" id="WP_167703550.1">
    <property type="nucleotide sequence ID" value="NZ_CP118168.1"/>
</dbReference>
<accession>A0A968GDL5</accession>
<gene>
    <name evidence="2" type="ORF">HCT46_04255</name>
</gene>
<proteinExistence type="predicted"/>
<dbReference type="InterPro" id="IPR002826">
    <property type="entry name" value="MptE-like"/>
</dbReference>
<name>A0A968GDL5_9SPIO</name>